<evidence type="ECO:0000313" key="1">
    <source>
        <dbReference type="EMBL" id="MEQ2428292.1"/>
    </source>
</evidence>
<protein>
    <recommendedName>
        <fullName evidence="3">DUF4362 domain-containing protein</fullName>
    </recommendedName>
</protein>
<dbReference type="Proteomes" id="UP001454086">
    <property type="component" value="Unassembled WGS sequence"/>
</dbReference>
<gene>
    <name evidence="1" type="ORF">WMQ36_25370</name>
</gene>
<organism evidence="1 2">
    <name type="scientific">Enterocloster hominis</name>
    <name type="common">ex Hitch et al. 2024</name>
    <dbReference type="NCBI Taxonomy" id="1917870"/>
    <lineage>
        <taxon>Bacteria</taxon>
        <taxon>Bacillati</taxon>
        <taxon>Bacillota</taxon>
        <taxon>Clostridia</taxon>
        <taxon>Lachnospirales</taxon>
        <taxon>Lachnospiraceae</taxon>
        <taxon>Enterocloster</taxon>
    </lineage>
</organism>
<comment type="caution">
    <text evidence="1">The sequence shown here is derived from an EMBL/GenBank/DDBJ whole genome shotgun (WGS) entry which is preliminary data.</text>
</comment>
<proteinExistence type="predicted"/>
<evidence type="ECO:0000313" key="2">
    <source>
        <dbReference type="Proteomes" id="UP001454086"/>
    </source>
</evidence>
<dbReference type="RefSeq" id="WP_050927248.1">
    <property type="nucleotide sequence ID" value="NZ_JBBMFM010000166.1"/>
</dbReference>
<keyword evidence="2" id="KW-1185">Reference proteome</keyword>
<accession>A0ABV1DF14</accession>
<sequence>MENGFIGGKKRCRRMYVQYLRVISCILTLGILTSCGGNAEKEEEIGISTVAYTEEAAEMEQWDTGDLWKKAYIDYIESCDQREIDSFDLIYLDDDDIPELVLVGKYSASGCIILIYADGKVHAANLTRLEFSYIERENLLLNCGGNTGAFFDDVYSILDGELVLVAKGDYDILSWEEAGEDGEEVPVCRYMWNGKTVSEDGYYHELNLIYDKSKARYHQNPGIPLDKITDAIMN</sequence>
<reference evidence="1 2" key="1">
    <citation type="submission" date="2024-03" db="EMBL/GenBank/DDBJ databases">
        <title>Human intestinal bacterial collection.</title>
        <authorList>
            <person name="Pauvert C."/>
            <person name="Hitch T.C.A."/>
            <person name="Clavel T."/>
        </authorList>
    </citation>
    <scope>NUCLEOTIDE SEQUENCE [LARGE SCALE GENOMIC DNA]</scope>
    <source>
        <strain evidence="1 2">CLA-SR-H021</strain>
    </source>
</reference>
<evidence type="ECO:0008006" key="3">
    <source>
        <dbReference type="Google" id="ProtNLM"/>
    </source>
</evidence>
<dbReference type="EMBL" id="JBBMFM010000166">
    <property type="protein sequence ID" value="MEQ2428292.1"/>
    <property type="molecule type" value="Genomic_DNA"/>
</dbReference>
<name>A0ABV1DF14_9FIRM</name>